<reference evidence="2" key="1">
    <citation type="journal article" date="2012" name="Science">
        <title>Fermentation, hydrogen, and sulfur metabolism in multiple uncultivated bacterial phyla.</title>
        <authorList>
            <person name="Wrighton K.C."/>
            <person name="Thomas B.C."/>
            <person name="Sharon I."/>
            <person name="Miller C.S."/>
            <person name="Castelle C.J."/>
            <person name="VerBerkmoes N.C."/>
            <person name="Wilkins M.J."/>
            <person name="Hettich R.L."/>
            <person name="Lipton M.S."/>
            <person name="Williams K.H."/>
            <person name="Long P.E."/>
            <person name="Banfield J.F."/>
        </authorList>
    </citation>
    <scope>NUCLEOTIDE SEQUENCE [LARGE SCALE GENOMIC DNA]</scope>
</reference>
<evidence type="ECO:0000256" key="1">
    <source>
        <dbReference type="SAM" id="SignalP"/>
    </source>
</evidence>
<proteinExistence type="predicted"/>
<feature type="non-terminal residue" evidence="2">
    <location>
        <position position="124"/>
    </location>
</feature>
<evidence type="ECO:0000313" key="2">
    <source>
        <dbReference type="EMBL" id="EKE27814.1"/>
    </source>
</evidence>
<dbReference type="AlphaFoldDB" id="K2GC55"/>
<feature type="signal peptide" evidence="1">
    <location>
        <begin position="1"/>
        <end position="20"/>
    </location>
</feature>
<protein>
    <recommendedName>
        <fullName evidence="3">Lipoprotein</fullName>
    </recommendedName>
</protein>
<feature type="chain" id="PRO_5017429289" description="Lipoprotein" evidence="1">
    <location>
        <begin position="21"/>
        <end position="124"/>
    </location>
</feature>
<accession>K2GC55</accession>
<dbReference type="EMBL" id="AMFJ01000420">
    <property type="protein sequence ID" value="EKE27814.1"/>
    <property type="molecule type" value="Genomic_DNA"/>
</dbReference>
<name>K2GC55_9BACT</name>
<sequence>MKKLLLLTPLLILLVSCGGATNDTATKEFSWTWFTMSIPSAWVDVEQKALPVTKNGKIELALTSSEISAWFANNLVILSEDLSENTTSVKYSITNYVRTTWSVQEFTKLNEEDFKFSDDDEWKL</sequence>
<comment type="caution">
    <text evidence="2">The sequence shown here is derived from an EMBL/GenBank/DDBJ whole genome shotgun (WGS) entry which is preliminary data.</text>
</comment>
<gene>
    <name evidence="2" type="ORF">ACD_3C00146G0013</name>
</gene>
<organism evidence="2">
    <name type="scientific">uncultured bacterium</name>
    <name type="common">gcode 4</name>
    <dbReference type="NCBI Taxonomy" id="1234023"/>
    <lineage>
        <taxon>Bacteria</taxon>
        <taxon>environmental samples</taxon>
    </lineage>
</organism>
<dbReference type="PROSITE" id="PS51257">
    <property type="entry name" value="PROKAR_LIPOPROTEIN"/>
    <property type="match status" value="1"/>
</dbReference>
<evidence type="ECO:0008006" key="3">
    <source>
        <dbReference type="Google" id="ProtNLM"/>
    </source>
</evidence>
<keyword evidence="1" id="KW-0732">Signal</keyword>